<protein>
    <submittedName>
        <fullName evidence="1">Protein CBG21545</fullName>
    </submittedName>
</protein>
<dbReference type="Proteomes" id="UP000008549">
    <property type="component" value="Unassembled WGS sequence"/>
</dbReference>
<dbReference type="AlphaFoldDB" id="A8Y0C7"/>
<name>A8Y0C7_CAEBR</name>
<reference evidence="1 2" key="2">
    <citation type="journal article" date="2011" name="PLoS Genet.">
        <title>Caenorhabditis briggsae recombinant inbred line genotypes reveal inter-strain incompatibility and the evolution of recombination.</title>
        <authorList>
            <person name="Ross J.A."/>
            <person name="Koboldt D.C."/>
            <person name="Staisch J.E."/>
            <person name="Chamberlin H.M."/>
            <person name="Gupta B.P."/>
            <person name="Miller R.D."/>
            <person name="Baird S.E."/>
            <person name="Haag E.S."/>
        </authorList>
    </citation>
    <scope>NUCLEOTIDE SEQUENCE [LARGE SCALE GENOMIC DNA]</scope>
    <source>
        <strain evidence="1 2">AF16</strain>
    </source>
</reference>
<evidence type="ECO:0000313" key="2">
    <source>
        <dbReference type="Proteomes" id="UP000008549"/>
    </source>
</evidence>
<dbReference type="RefSeq" id="XP_002632631.1">
    <property type="nucleotide sequence ID" value="XM_002632585.1"/>
</dbReference>
<sequence length="90" mass="10121">MLHRQRSLSFTGGTPTSPIFDVCFDDDDDDVARSQFLAPCQKFWGDEEDEREETPTGESVMATLHNKVGAIIQDGIVEGQRFALSSDLWR</sequence>
<dbReference type="CTD" id="8574627"/>
<dbReference type="EMBL" id="HE601157">
    <property type="protein sequence ID" value="CAP38312.1"/>
    <property type="molecule type" value="Genomic_DNA"/>
</dbReference>
<accession>A8Y0C7</accession>
<dbReference type="HOGENOM" id="CLU_2442828_0_0_1"/>
<evidence type="ECO:0000313" key="1">
    <source>
        <dbReference type="EMBL" id="CAP38312.1"/>
    </source>
</evidence>
<proteinExistence type="predicted"/>
<dbReference type="InParanoid" id="A8Y0C7"/>
<dbReference type="GeneID" id="8574627"/>
<reference evidence="1 2" key="1">
    <citation type="journal article" date="2003" name="PLoS Biol.">
        <title>The genome sequence of Caenorhabditis briggsae: a platform for comparative genomics.</title>
        <authorList>
            <person name="Stein L.D."/>
            <person name="Bao Z."/>
            <person name="Blasiar D."/>
            <person name="Blumenthal T."/>
            <person name="Brent M.R."/>
            <person name="Chen N."/>
            <person name="Chinwalla A."/>
            <person name="Clarke L."/>
            <person name="Clee C."/>
            <person name="Coghlan A."/>
            <person name="Coulson A."/>
            <person name="D'Eustachio P."/>
            <person name="Fitch D.H."/>
            <person name="Fulton L.A."/>
            <person name="Fulton R.E."/>
            <person name="Griffiths-Jones S."/>
            <person name="Harris T.W."/>
            <person name="Hillier L.W."/>
            <person name="Kamath R."/>
            <person name="Kuwabara P.E."/>
            <person name="Mardis E.R."/>
            <person name="Marra M.A."/>
            <person name="Miner T.L."/>
            <person name="Minx P."/>
            <person name="Mullikin J.C."/>
            <person name="Plumb R.W."/>
            <person name="Rogers J."/>
            <person name="Schein J.E."/>
            <person name="Sohrmann M."/>
            <person name="Spieth J."/>
            <person name="Stajich J.E."/>
            <person name="Wei C."/>
            <person name="Willey D."/>
            <person name="Wilson R.K."/>
            <person name="Durbin R."/>
            <person name="Waterston R.H."/>
        </authorList>
    </citation>
    <scope>NUCLEOTIDE SEQUENCE [LARGE SCALE GENOMIC DNA]</scope>
    <source>
        <strain evidence="1 2">AF16</strain>
    </source>
</reference>
<organism evidence="1 2">
    <name type="scientific">Caenorhabditis briggsae</name>
    <dbReference type="NCBI Taxonomy" id="6238"/>
    <lineage>
        <taxon>Eukaryota</taxon>
        <taxon>Metazoa</taxon>
        <taxon>Ecdysozoa</taxon>
        <taxon>Nematoda</taxon>
        <taxon>Chromadorea</taxon>
        <taxon>Rhabditida</taxon>
        <taxon>Rhabditina</taxon>
        <taxon>Rhabditomorpha</taxon>
        <taxon>Rhabditoidea</taxon>
        <taxon>Rhabditidae</taxon>
        <taxon>Peloderinae</taxon>
        <taxon>Caenorhabditis</taxon>
    </lineage>
</organism>
<gene>
    <name evidence="1" type="ORF">CBG21545</name>
    <name evidence="1" type="ORF">CBG_21545</name>
</gene>
<dbReference type="KEGG" id="cbr:CBG_21545"/>
<keyword evidence="2" id="KW-1185">Reference proteome</keyword>